<dbReference type="InterPro" id="IPR005358">
    <property type="entry name" value="Puta_zinc/iron-chelating_dom"/>
</dbReference>
<dbReference type="EMBL" id="JAJEQR010000009">
    <property type="protein sequence ID" value="MCC2230189.1"/>
    <property type="molecule type" value="Genomic_DNA"/>
</dbReference>
<evidence type="ECO:0000313" key="1">
    <source>
        <dbReference type="EMBL" id="MCC2230189.1"/>
    </source>
</evidence>
<gene>
    <name evidence="1" type="ORF">LKD81_04125</name>
</gene>
<accession>A0AAE3E8M1</accession>
<dbReference type="Pfam" id="PF03692">
    <property type="entry name" value="CxxCxxCC"/>
    <property type="match status" value="1"/>
</dbReference>
<sequence length="224" mass="25767">MERMIDLKEISDGRLYTADDMVKADCQDCKGCSACCRGMGSSIILDPYDIYQLEQGLHLSFEELLAGYLELNVAEGIVLPNLRLDGPEEKCRFNNDDGRCSIHEFRPGICRLFPLGRFYEDGSFRYYLQIHECKKTNRSKIKVKKWLQIPNLPAYEAFICHWHYFLKEISAKLAENTDDAAARTCSLTLLKIFFLTPWDTAQDFYAQWEARMAQAEPLIAGLLP</sequence>
<evidence type="ECO:0000313" key="2">
    <source>
        <dbReference type="Proteomes" id="UP001198182"/>
    </source>
</evidence>
<protein>
    <submittedName>
        <fullName evidence="1">YkgJ family cysteine cluster protein</fullName>
    </submittedName>
</protein>
<name>A0AAE3E8M1_9FIRM</name>
<dbReference type="RefSeq" id="WP_308452899.1">
    <property type="nucleotide sequence ID" value="NZ_JAJEQR010000009.1"/>
</dbReference>
<proteinExistence type="predicted"/>
<dbReference type="Proteomes" id="UP001198182">
    <property type="component" value="Unassembled WGS sequence"/>
</dbReference>
<keyword evidence="2" id="KW-1185">Reference proteome</keyword>
<dbReference type="PANTHER" id="PTHR35866:SF1">
    <property type="entry name" value="YKGJ FAMILY CYSTEINE CLUSTER PROTEIN"/>
    <property type="match status" value="1"/>
</dbReference>
<dbReference type="PANTHER" id="PTHR35866">
    <property type="entry name" value="PUTATIVE-RELATED"/>
    <property type="match status" value="1"/>
</dbReference>
<reference evidence="1" key="1">
    <citation type="submission" date="2021-10" db="EMBL/GenBank/DDBJ databases">
        <title>Anaerobic single-cell dispensing facilitates the cultivation of human gut bacteria.</title>
        <authorList>
            <person name="Afrizal A."/>
        </authorList>
    </citation>
    <scope>NUCLEOTIDE SEQUENCE</scope>
    <source>
        <strain evidence="1">CLA-AA-H215</strain>
    </source>
</reference>
<comment type="caution">
    <text evidence="1">The sequence shown here is derived from an EMBL/GenBank/DDBJ whole genome shotgun (WGS) entry which is preliminary data.</text>
</comment>
<dbReference type="AlphaFoldDB" id="A0AAE3E8M1"/>
<organism evidence="1 2">
    <name type="scientific">Hominifimenecus microfluidus</name>
    <dbReference type="NCBI Taxonomy" id="2885348"/>
    <lineage>
        <taxon>Bacteria</taxon>
        <taxon>Bacillati</taxon>
        <taxon>Bacillota</taxon>
        <taxon>Clostridia</taxon>
        <taxon>Lachnospirales</taxon>
        <taxon>Lachnospiraceae</taxon>
        <taxon>Hominifimenecus</taxon>
    </lineage>
</organism>